<keyword evidence="2" id="KW-0472">Membrane</keyword>
<evidence type="ECO:0000256" key="1">
    <source>
        <dbReference type="ARBA" id="ARBA00022612"/>
    </source>
</evidence>
<keyword evidence="5" id="KW-1185">Reference proteome</keyword>
<dbReference type="InterPro" id="IPR010090">
    <property type="entry name" value="Phage_tape_meas"/>
</dbReference>
<keyword evidence="1" id="KW-1188">Viral release from host cell</keyword>
<evidence type="ECO:0000256" key="2">
    <source>
        <dbReference type="SAM" id="Phobius"/>
    </source>
</evidence>
<dbReference type="EMBL" id="AE015927">
    <property type="protein sequence ID" value="AAO36617.1"/>
    <property type="molecule type" value="Genomic_DNA"/>
</dbReference>
<feature type="transmembrane region" description="Helical" evidence="2">
    <location>
        <begin position="391"/>
        <end position="412"/>
    </location>
</feature>
<evidence type="ECO:0000259" key="3">
    <source>
        <dbReference type="Pfam" id="PF10145"/>
    </source>
</evidence>
<feature type="transmembrane region" description="Helical" evidence="2">
    <location>
        <begin position="432"/>
        <end position="458"/>
    </location>
</feature>
<evidence type="ECO:0000313" key="5">
    <source>
        <dbReference type="Proteomes" id="UP000001412"/>
    </source>
</evidence>
<dbReference type="Proteomes" id="UP000001412">
    <property type="component" value="Chromosome"/>
</dbReference>
<keyword evidence="2" id="KW-1133">Transmembrane helix</keyword>
<dbReference type="STRING" id="212717.CTC_02120"/>
<dbReference type="PANTHER" id="PTHR37813:SF1">
    <property type="entry name" value="FELS-2 PROPHAGE PROTEIN"/>
    <property type="match status" value="1"/>
</dbReference>
<dbReference type="RefSeq" id="WP_011100275.1">
    <property type="nucleotide sequence ID" value="NC_004557.1"/>
</dbReference>
<evidence type="ECO:0000313" key="4">
    <source>
        <dbReference type="EMBL" id="AAO36617.1"/>
    </source>
</evidence>
<accession>Q892H8</accession>
<feature type="domain" description="Phage tail tape measure protein" evidence="3">
    <location>
        <begin position="98"/>
        <end position="287"/>
    </location>
</feature>
<reference evidence="4 5" key="1">
    <citation type="journal article" date="2003" name="Proc. Natl. Acad. Sci. U.S.A.">
        <title>The genome sequence of Clostridium tetani, the causative agent of tetanus disease.</title>
        <authorList>
            <person name="Brueggemann H."/>
            <person name="Baumer S."/>
            <person name="Fricke W.F."/>
            <person name="Wiezer A."/>
            <person name="Liesegang H."/>
            <person name="Decker I."/>
            <person name="Herzberg C."/>
            <person name="Martinez-Arias R."/>
            <person name="Merkl R."/>
            <person name="Henne A."/>
            <person name="Gottschalk G."/>
        </authorList>
    </citation>
    <scope>NUCLEOTIDE SEQUENCE [LARGE SCALE GENOMIC DNA]</scope>
    <source>
        <strain evidence="5">Massachusetts / E88</strain>
    </source>
</reference>
<sequence>MAHVIDAVLMLRDQFSGQLRNINQSLNDFQRRSKYIANDMRKVGKSTENIGKNFITHVTAPLAAIGTLATKSAMDFKESIADIDTLLDNHSHLKGYEQQVLNISKSTGMNLKTVSEGMYTAVSSLGDGGKETQAIFKTMANSAKAGRAEVNDSVALISAAMKGYGSINDATAKKISDLAFQTAKLGVTTFPEMAKSMQPLFPLAKNLNFSYEELFGTMATLTGVTGNTSEVSTQMKAIFSNLMRPTKDMTELLKKYGFKNGEAMIKAKGLAGTLAILKKETGGQSDKMAKLFSSTEAITALTALTGANYSDLIRKTKEMKNATGATDKALKKVSDTTKDKFNVAINNLRVSLTELGVVLLPIVTQASDIITKAVNKFDKLSKAQKESIIKFAMLAIAIGPVIFVIGKITTSISKTITGINKLSSSIKKAGGIMSWLTSPGHLVVIALIAIVTTTALVIKNWDKICKTAKEVKEKLIELKNNALDKVHKSFEVAKKKIEKFKEALKKAEPAIKSVAKILGVIFAPALIKTGIQAVKAGIKIAGSLIPKIIELGINALITGAESLITLIGSIIKLGVEAVKTGAKITINLISKLVDLGTQVIITAAKITGDLIIAIVSYAAKGWKAVGAIVAQTSAWIIQKGVVVAHTIKLIAHKAAVIGLTAVTKLLTAAQWALNAAFVATPVGWIVLAIGAIIGVAILLHKAWVKNWGGIQDKTQAVVDYVKGKIDSIKETFNSVKEKCAEFAQAIKETWGSIKEWMKHPIQGTISLIKNGDLSGVKGKNALGTPYWGGGLSVVGEHGPEIVEMPSGSKVHDNKDSMRMVGNGGSVTITFGDVHVRNESDIDAIANAIVQKLKIQSLNMA</sequence>
<dbReference type="KEGG" id="ctc:CTC_02120"/>
<proteinExistence type="predicted"/>
<dbReference type="OrthoDB" id="1779742at2"/>
<feature type="transmembrane region" description="Helical" evidence="2">
    <location>
        <begin position="679"/>
        <end position="699"/>
    </location>
</feature>
<protein>
    <submittedName>
        <fullName evidence="4">Phage protein</fullName>
    </submittedName>
</protein>
<dbReference type="PANTHER" id="PTHR37813">
    <property type="entry name" value="FELS-2 PROPHAGE PROTEIN"/>
    <property type="match status" value="1"/>
</dbReference>
<name>Q892H8_CLOTE</name>
<dbReference type="HOGENOM" id="CLU_002005_2_1_9"/>
<dbReference type="NCBIfam" id="TIGR01760">
    <property type="entry name" value="tape_meas_TP901"/>
    <property type="match status" value="1"/>
</dbReference>
<dbReference type="Pfam" id="PF10145">
    <property type="entry name" value="PhageMin_Tail"/>
    <property type="match status" value="1"/>
</dbReference>
<keyword evidence="2" id="KW-0812">Transmembrane</keyword>
<organism evidence="4 5">
    <name type="scientific">Clostridium tetani (strain Massachusetts / E88)</name>
    <dbReference type="NCBI Taxonomy" id="212717"/>
    <lineage>
        <taxon>Bacteria</taxon>
        <taxon>Bacillati</taxon>
        <taxon>Bacillota</taxon>
        <taxon>Clostridia</taxon>
        <taxon>Eubacteriales</taxon>
        <taxon>Clostridiaceae</taxon>
        <taxon>Clostridium</taxon>
    </lineage>
</organism>
<gene>
    <name evidence="4" type="ordered locus">CTC_02120</name>
</gene>
<dbReference type="AlphaFoldDB" id="Q892H8"/>
<dbReference type="GeneID" id="24253840"/>